<dbReference type="SUPFAM" id="SSF81296">
    <property type="entry name" value="E set domains"/>
    <property type="match status" value="3"/>
</dbReference>
<dbReference type="Gene3D" id="2.60.40.10">
    <property type="entry name" value="Immunoglobulins"/>
    <property type="match status" value="3"/>
</dbReference>
<dbReference type="PANTHER" id="PTHR46769:SF2">
    <property type="entry name" value="FIBROCYSTIN-L ISOFORM 2 PRECURSOR-RELATED"/>
    <property type="match status" value="1"/>
</dbReference>
<evidence type="ECO:0000313" key="3">
    <source>
        <dbReference type="EMBL" id="RCK79861.1"/>
    </source>
</evidence>
<gene>
    <name evidence="3" type="ORF">OZSIB_4015</name>
</gene>
<name>A0A367ZR91_9BACT</name>
<dbReference type="Proteomes" id="UP000252355">
    <property type="component" value="Unassembled WGS sequence"/>
</dbReference>
<evidence type="ECO:0000313" key="4">
    <source>
        <dbReference type="Proteomes" id="UP000252355"/>
    </source>
</evidence>
<protein>
    <recommendedName>
        <fullName evidence="2">IPT/TIG domain-containing protein</fullName>
    </recommendedName>
</protein>
<dbReference type="PANTHER" id="PTHR46769">
    <property type="entry name" value="POLYCYSTIC KIDNEY AND HEPATIC DISEASE 1 (AUTOSOMAL RECESSIVE)-LIKE 1"/>
    <property type="match status" value="1"/>
</dbReference>
<feature type="domain" description="IPT/TIG" evidence="2">
    <location>
        <begin position="36"/>
        <end position="118"/>
    </location>
</feature>
<comment type="caution">
    <text evidence="3">The sequence shown here is derived from an EMBL/GenBank/DDBJ whole genome shotgun (WGS) entry which is preliminary data.</text>
</comment>
<organism evidence="3 4">
    <name type="scientific">Candidatus Ozemobacter sibiricus</name>
    <dbReference type="NCBI Taxonomy" id="2268124"/>
    <lineage>
        <taxon>Bacteria</taxon>
        <taxon>Candidatus Ozemobacteria</taxon>
        <taxon>Candidatus Ozemobacterales</taxon>
        <taxon>Candidatus Ozemobacteraceae</taxon>
        <taxon>Candidatus Ozemobacter</taxon>
    </lineage>
</organism>
<evidence type="ECO:0000256" key="1">
    <source>
        <dbReference type="ARBA" id="ARBA00022729"/>
    </source>
</evidence>
<feature type="domain" description="IPT/TIG" evidence="2">
    <location>
        <begin position="205"/>
        <end position="288"/>
    </location>
</feature>
<dbReference type="Pfam" id="PF01833">
    <property type="entry name" value="TIG"/>
    <property type="match status" value="3"/>
</dbReference>
<accession>A0A367ZR91</accession>
<dbReference type="PROSITE" id="PS51257">
    <property type="entry name" value="PROKAR_LIPOPROTEIN"/>
    <property type="match status" value="1"/>
</dbReference>
<evidence type="ECO:0000259" key="2">
    <source>
        <dbReference type="SMART" id="SM00429"/>
    </source>
</evidence>
<feature type="domain" description="IPT/TIG" evidence="2">
    <location>
        <begin position="119"/>
        <end position="204"/>
    </location>
</feature>
<dbReference type="InterPro" id="IPR052387">
    <property type="entry name" value="Fibrocystin"/>
</dbReference>
<proteinExistence type="predicted"/>
<dbReference type="SMART" id="SM00429">
    <property type="entry name" value="IPT"/>
    <property type="match status" value="3"/>
</dbReference>
<dbReference type="EMBL" id="QOQW01000010">
    <property type="protein sequence ID" value="RCK79861.1"/>
    <property type="molecule type" value="Genomic_DNA"/>
</dbReference>
<dbReference type="AlphaFoldDB" id="A0A367ZR91"/>
<reference evidence="3 4" key="1">
    <citation type="submission" date="2018-05" db="EMBL/GenBank/DDBJ databases">
        <title>A metagenomic window into the 2 km-deep terrestrial subsurface aquifer revealed taxonomically and functionally diverse microbial community comprising novel uncultured bacterial lineages.</title>
        <authorList>
            <person name="Kadnikov V.V."/>
            <person name="Mardanov A.V."/>
            <person name="Beletsky A.V."/>
            <person name="Banks D."/>
            <person name="Pimenov N.V."/>
            <person name="Frank Y.A."/>
            <person name="Karnachuk O.V."/>
            <person name="Ravin N.V."/>
        </authorList>
    </citation>
    <scope>NUCLEOTIDE SEQUENCE [LARGE SCALE GENOMIC DNA]</scope>
    <source>
        <strain evidence="3">BY5</strain>
    </source>
</reference>
<keyword evidence="1" id="KW-0732">Signal</keyword>
<sequence>MRLRRHLLLGIALLAALALVGCGGGSSSNPLTPVASPRIVSISPQTGGPGTAVTIQGSGFGNLQGLSTVSYAGITVQPTSWSENVIVVLIPAGVSTNGTFVVTVGGFPSNPSALFTLAGPVLAGVSPVSGGPGTLVTLTGSGFGATQGVSYVAFNSQPATVQSWSDTLITCLVPNPGNFQSGAVSVVVWVDGSRASNPQTFQVTVPQIRQITPATDNLGAQITISGEGFGQAGAVNSYVTIGGQVLVTPLFWSDSAISVRLPASGLSAGTVNVTVTVNGRASSPYYFIVAAPSFSSVALPIITPGQPVTLSGQHFGTPQEVDATLMLRELDSTSSNVITIPSFTRSDTAITFTCPTGTGSLLGTRRWEVLLTVGGIPSQNNPILIVD</sequence>
<dbReference type="InterPro" id="IPR002909">
    <property type="entry name" value="IPT_dom"/>
</dbReference>
<dbReference type="InterPro" id="IPR013783">
    <property type="entry name" value="Ig-like_fold"/>
</dbReference>
<dbReference type="InterPro" id="IPR014756">
    <property type="entry name" value="Ig_E-set"/>
</dbReference>